<feature type="transmembrane region" description="Helical" evidence="1">
    <location>
        <begin position="842"/>
        <end position="865"/>
    </location>
</feature>
<feature type="transmembrane region" description="Helical" evidence="1">
    <location>
        <begin position="976"/>
        <end position="1002"/>
    </location>
</feature>
<dbReference type="PANTHER" id="PTHR32063">
    <property type="match status" value="1"/>
</dbReference>
<dbReference type="GO" id="GO:0005886">
    <property type="term" value="C:plasma membrane"/>
    <property type="evidence" value="ECO:0007669"/>
    <property type="project" value="TreeGrafter"/>
</dbReference>
<dbReference type="Gene3D" id="3.30.2090.10">
    <property type="entry name" value="Multidrug efflux transporter AcrB TolC docking domain, DN and DC subdomains"/>
    <property type="match status" value="2"/>
</dbReference>
<name>A0AAW5ZQP1_RALSL</name>
<dbReference type="AlphaFoldDB" id="A0AAW5ZQP1"/>
<feature type="transmembrane region" description="Helical" evidence="1">
    <location>
        <begin position="385"/>
        <end position="405"/>
    </location>
</feature>
<proteinExistence type="predicted"/>
<dbReference type="SUPFAM" id="SSF82866">
    <property type="entry name" value="Multidrug efflux transporter AcrB transmembrane domain"/>
    <property type="match status" value="2"/>
</dbReference>
<reference evidence="2" key="1">
    <citation type="submission" date="2021-09" db="EMBL/GenBank/DDBJ databases">
        <title>Genomic analysis of Ralstonia spp.</title>
        <authorList>
            <person name="Aburjaile F."/>
            <person name="Ariute J.C."/>
            <person name="Pais A.K.L."/>
            <person name="Albuquerque G.M.R."/>
            <person name="Silva A.M.F."/>
            <person name="Brenig B."/>
            <person name="Azevedo V."/>
            <person name="Matiuzzi M."/>
            <person name="Ramos R."/>
            <person name="Goes-Neto A."/>
            <person name="Soares S."/>
            <person name="Iseppon A.M.B."/>
            <person name="Souza E."/>
            <person name="Gama M."/>
        </authorList>
    </citation>
    <scope>NUCLEOTIDE SEQUENCE</scope>
    <source>
        <strain evidence="2">CCRMRs91</strain>
    </source>
</reference>
<comment type="caution">
    <text evidence="2">The sequence shown here is derived from an EMBL/GenBank/DDBJ whole genome shotgun (WGS) entry which is preliminary data.</text>
</comment>
<dbReference type="PANTHER" id="PTHR32063:SF77">
    <property type="entry name" value="ACR FAMILY TRANSPORT PROTEIN"/>
    <property type="match status" value="1"/>
</dbReference>
<feature type="transmembrane region" description="Helical" evidence="1">
    <location>
        <begin position="334"/>
        <end position="351"/>
    </location>
</feature>
<feature type="transmembrane region" description="Helical" evidence="1">
    <location>
        <begin position="945"/>
        <end position="964"/>
    </location>
</feature>
<keyword evidence="1" id="KW-0812">Transmembrane</keyword>
<evidence type="ECO:0000256" key="1">
    <source>
        <dbReference type="SAM" id="Phobius"/>
    </source>
</evidence>
<dbReference type="PRINTS" id="PR00702">
    <property type="entry name" value="ACRIFLAVINRP"/>
</dbReference>
<dbReference type="SUPFAM" id="SSF82714">
    <property type="entry name" value="Multidrug efflux transporter AcrB TolC docking domain, DN and DC subdomains"/>
    <property type="match status" value="2"/>
</dbReference>
<gene>
    <name evidence="2" type="ORF">LBW59_16360</name>
</gene>
<evidence type="ECO:0000313" key="2">
    <source>
        <dbReference type="EMBL" id="MDB0572334.1"/>
    </source>
</evidence>
<dbReference type="Proteomes" id="UP001144050">
    <property type="component" value="Unassembled WGS sequence"/>
</dbReference>
<dbReference type="GO" id="GO:0042910">
    <property type="term" value="F:xenobiotic transmembrane transporter activity"/>
    <property type="evidence" value="ECO:0007669"/>
    <property type="project" value="TreeGrafter"/>
</dbReference>
<dbReference type="SUPFAM" id="SSF82693">
    <property type="entry name" value="Multidrug efflux transporter AcrB pore domain, PN1, PN2, PC1 and PC2 subdomains"/>
    <property type="match status" value="3"/>
</dbReference>
<protein>
    <submittedName>
        <fullName evidence="2">Efflux RND transporter permease subunit</fullName>
    </submittedName>
</protein>
<organism evidence="2 3">
    <name type="scientific">Ralstonia solanacearum</name>
    <name type="common">Pseudomonas solanacearum</name>
    <dbReference type="NCBI Taxonomy" id="305"/>
    <lineage>
        <taxon>Bacteria</taxon>
        <taxon>Pseudomonadati</taxon>
        <taxon>Pseudomonadota</taxon>
        <taxon>Betaproteobacteria</taxon>
        <taxon>Burkholderiales</taxon>
        <taxon>Burkholderiaceae</taxon>
        <taxon>Ralstonia</taxon>
        <taxon>Ralstonia solanacearum species complex</taxon>
    </lineage>
</organism>
<keyword evidence="1" id="KW-0472">Membrane</keyword>
<dbReference type="Gene3D" id="3.30.70.1430">
    <property type="entry name" value="Multidrug efflux transporter AcrB pore domain"/>
    <property type="match status" value="2"/>
</dbReference>
<feature type="transmembrane region" description="Helical" evidence="1">
    <location>
        <begin position="519"/>
        <end position="538"/>
    </location>
</feature>
<sequence>MNFATWSIRNPVPALLLFILLTLAGLYGFRELPIANLPDLDLPTVTISLTQPGAAPAQLETEVARKVENSLATLSGIKHMRTSITDGQVSITLEFILEKKLSDALIETKDAVDRIRSDLPVDLQQPSISAVRIGGEATLLYAIASSRMPEEALSWFVDDTVNKTVLGVPGVGKFERVGGVQRQVRVEVDPVRLAALGATAVDVSRALKTVEQESSGGRGQLGGAEQAVRTIATVRQAEELNRLPLVLSDGRRVNLDQVATVSDAIAERTQIALLDGKPVVGFKIYRAKGFDETRIAAGVAQALGKLQAANPGLSFTKISGTVDYTQEQFEGSMHMLYEGALLAVLVVWWFLRDWRATLISASALPLSILPAFAAMYWLGYSLNTLTLLALAVIVGILVDDAIVEIENIERHSRMGKPIKQAAGEAVTEIALAVMATTMTLVVVFMPTAMMSGVPGLFFKQFGWTAVVAVLSSLLVARVLTPMLAAYLLKPHAGTTEAKDGALMTRYLGWVRWCLAHRRLTLVAAVAIFIGSAALVPLLKTGLIPPSDRGYSSVSVELPPGSSLAATRATTEAARRAMGPIKGIDHVMTMVGDAQAVGGGQTQAGEVRRATMTLVLAPRGERPGQADIETQVRRALINVPGARFSLGVGGPGEKMSLILASEDTAALKATGQALERQLRGVPGLANVTSTASLERPEIVVRPNAQRAAEQGVTTAAIGETVRIATNGDFDAQVAKLNLDNRQVPIQARIPDAARQDMDVVANLRVHGRNGLVPLASVADIAVESGPSQIDRYDRRRYVTVSADLGGTPLGQALAEAKALPAAQAMPSSVKLIETGDAEIMMELLGGFGMAIVIGLLCVFCVLVLLFHDFFQPLTILSAVPLSLGGAFVALLLSKGMLSIPSMIGLVMLMGIVTKNSILLVEYAVVGIQERGLSLHEALIDACHKRARPIVMTTVAMIAGMLPIALGLGADASFRQPMAIAVIGGLVTSTGLSLLVVPVAFTYVDGLERRVRRFFSGSTAHTGALPEDQEAAQA</sequence>
<dbReference type="Gene3D" id="3.30.70.1440">
    <property type="entry name" value="Multidrug efflux transporter AcrB pore domain"/>
    <property type="match status" value="1"/>
</dbReference>
<dbReference type="EMBL" id="JAIVFG010000027">
    <property type="protein sequence ID" value="MDB0572334.1"/>
    <property type="molecule type" value="Genomic_DNA"/>
</dbReference>
<feature type="transmembrane region" description="Helical" evidence="1">
    <location>
        <begin position="898"/>
        <end position="924"/>
    </location>
</feature>
<dbReference type="Gene3D" id="3.30.70.1320">
    <property type="entry name" value="Multidrug efflux transporter AcrB pore domain like"/>
    <property type="match status" value="1"/>
</dbReference>
<dbReference type="InterPro" id="IPR027463">
    <property type="entry name" value="AcrB_DN_DC_subdom"/>
</dbReference>
<feature type="transmembrane region" description="Helical" evidence="1">
    <location>
        <begin position="426"/>
        <end position="449"/>
    </location>
</feature>
<feature type="transmembrane region" description="Helical" evidence="1">
    <location>
        <begin position="461"/>
        <end position="488"/>
    </location>
</feature>
<dbReference type="Pfam" id="PF00873">
    <property type="entry name" value="ACR_tran"/>
    <property type="match status" value="1"/>
</dbReference>
<dbReference type="RefSeq" id="WP_271656865.1">
    <property type="nucleotide sequence ID" value="NZ_JAIVFG010000027.1"/>
</dbReference>
<dbReference type="InterPro" id="IPR001036">
    <property type="entry name" value="Acrflvin-R"/>
</dbReference>
<keyword evidence="1" id="KW-1133">Transmembrane helix</keyword>
<evidence type="ECO:0000313" key="3">
    <source>
        <dbReference type="Proteomes" id="UP001144050"/>
    </source>
</evidence>
<accession>A0AAW5ZQP1</accession>
<feature type="transmembrane region" description="Helical" evidence="1">
    <location>
        <begin position="358"/>
        <end position="379"/>
    </location>
</feature>
<feature type="transmembrane region" description="Helical" evidence="1">
    <location>
        <begin position="872"/>
        <end position="892"/>
    </location>
</feature>
<dbReference type="Gene3D" id="1.20.1640.10">
    <property type="entry name" value="Multidrug efflux transporter AcrB transmembrane domain"/>
    <property type="match status" value="2"/>
</dbReference>